<evidence type="ECO:0000313" key="2">
    <source>
        <dbReference type="EMBL" id="SFR67566.1"/>
    </source>
</evidence>
<proteinExistence type="predicted"/>
<protein>
    <submittedName>
        <fullName evidence="2">Stage III sporulation protein AF</fullName>
    </submittedName>
</protein>
<evidence type="ECO:0000256" key="1">
    <source>
        <dbReference type="SAM" id="Phobius"/>
    </source>
</evidence>
<dbReference type="OrthoDB" id="1779586at2"/>
<dbReference type="STRING" id="37658.SAMN05661086_00872"/>
<sequence>MEIIKELVRNILIYFVLVTIATNLIGNNSYKKYIKTFTGFVLILIILNPLIQLLKMEDLLDFNLKKYQLFETSSYMGNGIEIAELNQREMILEEYKKNIQEQIKIILENYEYAPVDVTVEIEEDQGNEKYGSIKKIQAVITNQVSAEEALKQEESSVTDRIFIEPVEIPAINGTDDKSLAEEVQCSFDTKEMKREIANVYGVSKEQIVIEIFKEE</sequence>
<reference evidence="2 3" key="1">
    <citation type="submission" date="2016-10" db="EMBL/GenBank/DDBJ databases">
        <authorList>
            <person name="de Groot N.N."/>
        </authorList>
    </citation>
    <scope>NUCLEOTIDE SEQUENCE [LARGE SCALE GENOMIC DNA]</scope>
    <source>
        <strain evidence="2 3">743A</strain>
    </source>
</reference>
<gene>
    <name evidence="2" type="ORF">SAMN05661086_00872</name>
</gene>
<keyword evidence="1" id="KW-0812">Transmembrane</keyword>
<dbReference type="RefSeq" id="WP_092559485.1">
    <property type="nucleotide sequence ID" value="NZ_FOYZ01000003.1"/>
</dbReference>
<dbReference type="Pfam" id="PF09581">
    <property type="entry name" value="Spore_III_AF"/>
    <property type="match status" value="1"/>
</dbReference>
<keyword evidence="1" id="KW-1133">Transmembrane helix</keyword>
<dbReference type="Proteomes" id="UP000199659">
    <property type="component" value="Unassembled WGS sequence"/>
</dbReference>
<dbReference type="EMBL" id="FOYZ01000003">
    <property type="protein sequence ID" value="SFR67566.1"/>
    <property type="molecule type" value="Genomic_DNA"/>
</dbReference>
<dbReference type="AlphaFoldDB" id="A0A1I6ILH1"/>
<accession>A0A1I6ILH1</accession>
<evidence type="ECO:0000313" key="3">
    <source>
        <dbReference type="Proteomes" id="UP000199659"/>
    </source>
</evidence>
<keyword evidence="1" id="KW-0472">Membrane</keyword>
<name>A0A1I6ILH1_9FIRM</name>
<feature type="transmembrane region" description="Helical" evidence="1">
    <location>
        <begin position="37"/>
        <end position="56"/>
    </location>
</feature>
<dbReference type="InterPro" id="IPR014245">
    <property type="entry name" value="Spore_III_AF"/>
</dbReference>
<feature type="transmembrane region" description="Helical" evidence="1">
    <location>
        <begin position="7"/>
        <end position="25"/>
    </location>
</feature>
<keyword evidence="3" id="KW-1185">Reference proteome</keyword>
<organism evidence="2 3">
    <name type="scientific">Anaeromicropila populeti</name>
    <dbReference type="NCBI Taxonomy" id="37658"/>
    <lineage>
        <taxon>Bacteria</taxon>
        <taxon>Bacillati</taxon>
        <taxon>Bacillota</taxon>
        <taxon>Clostridia</taxon>
        <taxon>Lachnospirales</taxon>
        <taxon>Lachnospiraceae</taxon>
        <taxon>Anaeromicropila</taxon>
    </lineage>
</organism>